<sequence length="527" mass="60442">MTMKTKFIYIALSSALWLTSCSKDFLDRDPLDSYTNESLWSSEKDVLAAINGCYNNWEDGYDIIYMDAASDNAYNQYPWEGYTTLGNGYVTATDPDARNRWKYKNIQRCNWVLENVDRAPVSDELKQRVKGEARFLRAYQYFMLTQLYGDVPLVTQSLTTEEANTISRTPKEEVQQFVLKELDEIVDWLPESYSGNDVGRITKGAALALKARLELYRADYSNCITDCEKIMELGYTLYPNYQDLFRIQHENNSEVILDIQYKENDFANENLHVMVTSSLGGWGSIGPTQALVDDYEMANGLTIDEANSGYDANDPYKNRDPRLTASIVCPGEPYEGKFYNSIDPASSDYYLGDNNSKTGYLVKKFTSNLSDFTELQNNGLNMIVIRYAEVLLNYAEAKIESGSIDNTVYDAIDAIRQRAKMPKVDRAKYSDQSSMRELVRRERRVELALEGLRWFDIARWKNAETLRKGEVYGARLGKVDAKTGKLTLSNEQIRVEKRVFDPAKNYLWPVPQKERDINKNLTQNPGY</sequence>
<evidence type="ECO:0000259" key="7">
    <source>
        <dbReference type="Pfam" id="PF14322"/>
    </source>
</evidence>
<evidence type="ECO:0000256" key="4">
    <source>
        <dbReference type="ARBA" id="ARBA00023136"/>
    </source>
</evidence>
<evidence type="ECO:0000313" key="8">
    <source>
        <dbReference type="EMBL" id="GAA4801928.1"/>
    </source>
</evidence>
<comment type="subcellular location">
    <subcellularLocation>
        <location evidence="1">Cell outer membrane</location>
    </subcellularLocation>
</comment>
<keyword evidence="4" id="KW-0472">Membrane</keyword>
<keyword evidence="5" id="KW-0998">Cell outer membrane</keyword>
<evidence type="ECO:0000256" key="2">
    <source>
        <dbReference type="ARBA" id="ARBA00006275"/>
    </source>
</evidence>
<reference evidence="9" key="1">
    <citation type="journal article" date="2019" name="Int. J. Syst. Evol. Microbiol.">
        <title>The Global Catalogue of Microorganisms (GCM) 10K type strain sequencing project: providing services to taxonomists for standard genome sequencing and annotation.</title>
        <authorList>
            <consortium name="The Broad Institute Genomics Platform"/>
            <consortium name="The Broad Institute Genome Sequencing Center for Infectious Disease"/>
            <person name="Wu L."/>
            <person name="Ma J."/>
        </authorList>
    </citation>
    <scope>NUCLEOTIDE SEQUENCE [LARGE SCALE GENOMIC DNA]</scope>
    <source>
        <strain evidence="9">JCM 18200</strain>
    </source>
</reference>
<dbReference type="InterPro" id="IPR011990">
    <property type="entry name" value="TPR-like_helical_dom_sf"/>
</dbReference>
<dbReference type="Gene3D" id="1.25.40.390">
    <property type="match status" value="1"/>
</dbReference>
<protein>
    <submittedName>
        <fullName evidence="8">RagB/SusD family nutrient uptake outer membrane protein</fullName>
    </submittedName>
</protein>
<keyword evidence="9" id="KW-1185">Reference proteome</keyword>
<dbReference type="InterPro" id="IPR033985">
    <property type="entry name" value="SusD-like_N"/>
</dbReference>
<organism evidence="8 9">
    <name type="scientific">Olivibacter ginsenosidimutans</name>
    <dbReference type="NCBI Taxonomy" id="1176537"/>
    <lineage>
        <taxon>Bacteria</taxon>
        <taxon>Pseudomonadati</taxon>
        <taxon>Bacteroidota</taxon>
        <taxon>Sphingobacteriia</taxon>
        <taxon>Sphingobacteriales</taxon>
        <taxon>Sphingobacteriaceae</taxon>
        <taxon>Olivibacter</taxon>
    </lineage>
</organism>
<dbReference type="CDD" id="cd08977">
    <property type="entry name" value="SusD"/>
    <property type="match status" value="1"/>
</dbReference>
<feature type="domain" description="SusD-like N-terminal" evidence="7">
    <location>
        <begin position="24"/>
        <end position="215"/>
    </location>
</feature>
<dbReference type="EMBL" id="BAABIQ010000042">
    <property type="protein sequence ID" value="GAA4801928.1"/>
    <property type="molecule type" value="Genomic_DNA"/>
</dbReference>
<name>A0ABP9BYG5_9SPHI</name>
<evidence type="ECO:0000256" key="1">
    <source>
        <dbReference type="ARBA" id="ARBA00004442"/>
    </source>
</evidence>
<proteinExistence type="inferred from homology"/>
<evidence type="ECO:0000256" key="5">
    <source>
        <dbReference type="ARBA" id="ARBA00023237"/>
    </source>
</evidence>
<evidence type="ECO:0000313" key="9">
    <source>
        <dbReference type="Proteomes" id="UP001501411"/>
    </source>
</evidence>
<dbReference type="SUPFAM" id="SSF48452">
    <property type="entry name" value="TPR-like"/>
    <property type="match status" value="1"/>
</dbReference>
<dbReference type="PROSITE" id="PS51257">
    <property type="entry name" value="PROKAR_LIPOPROTEIN"/>
    <property type="match status" value="1"/>
</dbReference>
<gene>
    <name evidence="8" type="ORF">GCM10023231_33490</name>
</gene>
<evidence type="ECO:0000259" key="6">
    <source>
        <dbReference type="Pfam" id="PF07980"/>
    </source>
</evidence>
<feature type="domain" description="RagB/SusD" evidence="6">
    <location>
        <begin position="260"/>
        <end position="527"/>
    </location>
</feature>
<keyword evidence="3" id="KW-0732">Signal</keyword>
<dbReference type="Proteomes" id="UP001501411">
    <property type="component" value="Unassembled WGS sequence"/>
</dbReference>
<accession>A0ABP9BYG5</accession>
<dbReference type="InterPro" id="IPR012944">
    <property type="entry name" value="SusD_RagB_dom"/>
</dbReference>
<comment type="similarity">
    <text evidence="2">Belongs to the SusD family.</text>
</comment>
<dbReference type="Pfam" id="PF14322">
    <property type="entry name" value="SusD-like_3"/>
    <property type="match status" value="1"/>
</dbReference>
<dbReference type="Pfam" id="PF07980">
    <property type="entry name" value="SusD_RagB"/>
    <property type="match status" value="1"/>
</dbReference>
<comment type="caution">
    <text evidence="8">The sequence shown here is derived from an EMBL/GenBank/DDBJ whole genome shotgun (WGS) entry which is preliminary data.</text>
</comment>
<evidence type="ECO:0000256" key="3">
    <source>
        <dbReference type="ARBA" id="ARBA00022729"/>
    </source>
</evidence>